<evidence type="ECO:0000256" key="12">
    <source>
        <dbReference type="ARBA" id="ARBA00023137"/>
    </source>
</evidence>
<dbReference type="SMART" id="SM00219">
    <property type="entry name" value="TyrKc"/>
    <property type="match status" value="1"/>
</dbReference>
<proteinExistence type="predicted"/>
<dbReference type="InterPro" id="IPR001245">
    <property type="entry name" value="Ser-Thr/Tyr_kinase_cat_dom"/>
</dbReference>
<keyword evidence="16" id="KW-0393">Immunoglobulin domain</keyword>
<evidence type="ECO:0000256" key="14">
    <source>
        <dbReference type="ARBA" id="ARBA00023170"/>
    </source>
</evidence>
<evidence type="ECO:0000256" key="2">
    <source>
        <dbReference type="ARBA" id="ARBA00011902"/>
    </source>
</evidence>
<evidence type="ECO:0000256" key="1">
    <source>
        <dbReference type="ARBA" id="ARBA00004479"/>
    </source>
</evidence>
<feature type="binding site" evidence="19">
    <location>
        <position position="844"/>
    </location>
    <ligand>
        <name>ATP</name>
        <dbReference type="ChEBI" id="CHEBI:30616"/>
    </ligand>
</feature>
<feature type="binding site" evidence="19 21">
    <location>
        <position position="661"/>
    </location>
    <ligand>
        <name>ATP</name>
        <dbReference type="ChEBI" id="CHEBI:30616"/>
    </ligand>
</feature>
<feature type="binding site" evidence="20">
    <location>
        <position position="845"/>
    </location>
    <ligand>
        <name>Mg(2+)</name>
        <dbReference type="ChEBI" id="CHEBI:18420"/>
    </ligand>
</feature>
<organism evidence="24 25">
    <name type="scientific">Eublepharis macularius</name>
    <name type="common">Leopard gecko</name>
    <name type="synonym">Cyrtodactylus macularius</name>
    <dbReference type="NCBI Taxonomy" id="481883"/>
    <lineage>
        <taxon>Eukaryota</taxon>
        <taxon>Metazoa</taxon>
        <taxon>Chordata</taxon>
        <taxon>Craniata</taxon>
        <taxon>Vertebrata</taxon>
        <taxon>Euteleostomi</taxon>
        <taxon>Lepidosauria</taxon>
        <taxon>Squamata</taxon>
        <taxon>Bifurcata</taxon>
        <taxon>Gekkota</taxon>
        <taxon>Eublepharidae</taxon>
        <taxon>Eublepharinae</taxon>
        <taxon>Eublepharis</taxon>
    </lineage>
</organism>
<keyword evidence="5 22" id="KW-0812">Transmembrane</keyword>
<feature type="binding site" evidence="20">
    <location>
        <position position="606"/>
    </location>
    <ligand>
        <name>Mg(2+)</name>
        <dbReference type="ChEBI" id="CHEBI:18420"/>
    </ligand>
</feature>
<dbReference type="Pfam" id="PF07714">
    <property type="entry name" value="PK_Tyr_Ser-Thr"/>
    <property type="match status" value="1"/>
</dbReference>
<evidence type="ECO:0000256" key="8">
    <source>
        <dbReference type="ARBA" id="ARBA00022777"/>
    </source>
</evidence>
<dbReference type="InterPro" id="IPR000719">
    <property type="entry name" value="Prot_kinase_dom"/>
</dbReference>
<sequence length="1021" mass="116078">MIANLLQNTGYYCESADRHCRNLNAACLTTSVVDSHCTSALLLTAASPAAISQNTSKVTCFLITSKSDTSRLSESPAFPEIQGNVEDLGCYMNSESTENVYQAAKVVDVGVLEKVEIKVTINTSESIICLWTFSQGQKNCSSFLDLDNRHVISVMFPKIRERETGEHMLSIRTKTCNYTVTFTFIIRSSPRKPYFIKNEGSKTVSCISEGNPQPVIEWRFCSTPNERCHKTQEVQLHLTKNKLLFEPHVWCCATNYLNTVCTEIYTIDLNLTKESYLQEFFLKVGDPLFLRCRALYSNFQFRFIWDFENKLLDKNLTPEGKDIKTAQMIKTQYAFASSVGQHSHGNYTCSSTIHAKGTALVTVLDKGFINIVDPQEVFKVDTKENICLEVKLKAYPPIRCIWIFSQKSFTCNQTYTDLYSITSTFCDHKYQPGEYVFYAENDGAHVERTLTLYVKRKPEVSALSLPNQMSCTAESFPAAFWVWRMCSEEHVNCTQVTDGISDYKREGKNFGTWNTNSILLTTEAHAGFFIECCANNSVGFSCKTHFLKPKEAFPLPNYIALYATIGFFLSFIAMALLLFSHNYKKQFRYTSQMQIIQVVDPSKNEYIYVDFSEREYELKWEFPRENLEFGQVLGSGAFGKVVNATAYGIRESEESVQVAVKMLKEKYGSSEKDALMSELKMMTHIGGHENIVNLLGACTLSGPIYLIFEYCCYGDLLNYLRSKRERFHKSLTDIFKQHNFSFYHNFPGHPRNGNILKNGSYRPIDGVDDFGNVHVQDLDLASKPPGISLFSGEEEIKYMNRRMDDEDDLNVLTLEDLLCFSYQVAKGMEFLESKSCVHRDLAARNILVTYGKVAKICDFGLARDIVNDSNYVVRGNARLPVKWMSPESLFEGIYTIKSDVWSYGILLWEIFSLGVNPYPGMQVDANFYKLIKNGFKMDCPFYATEEIYFILCSCWALDSRKRPSFSQLLSLLACQLADAEGAACQMKKMDNSEQAFGSKSRGADRLQITIPSLNEDAAREK</sequence>
<evidence type="ECO:0000256" key="19">
    <source>
        <dbReference type="PIRSR" id="PIRSR000615-2"/>
    </source>
</evidence>
<dbReference type="PROSITE" id="PS50011">
    <property type="entry name" value="PROTEIN_KINASE_DOM"/>
    <property type="match status" value="1"/>
</dbReference>
<name>A0AA97KV08_EUBMA</name>
<dbReference type="FunFam" id="2.60.40.10:FF:000661">
    <property type="entry name" value="receptor-type tyrosine-protein kinase FLT3"/>
    <property type="match status" value="1"/>
</dbReference>
<dbReference type="GO" id="GO:0046872">
    <property type="term" value="F:metal ion binding"/>
    <property type="evidence" value="ECO:0007669"/>
    <property type="project" value="UniProtKB-KW"/>
</dbReference>
<evidence type="ECO:0000256" key="17">
    <source>
        <dbReference type="ARBA" id="ARBA00051243"/>
    </source>
</evidence>
<reference evidence="25" key="1">
    <citation type="submission" date="2025-08" db="UniProtKB">
        <authorList>
            <consortium name="RefSeq"/>
        </authorList>
    </citation>
    <scope>IDENTIFICATION</scope>
    <source>
        <tissue evidence="25">Blood</tissue>
    </source>
</reference>
<feature type="binding site" evidence="20">
    <location>
        <position position="858"/>
    </location>
    <ligand>
        <name>Mg(2+)</name>
        <dbReference type="ChEBI" id="CHEBI:18420"/>
    </ligand>
</feature>
<dbReference type="Proteomes" id="UP001190640">
    <property type="component" value="Chromosome 3"/>
</dbReference>
<dbReference type="Gene3D" id="1.10.510.10">
    <property type="entry name" value="Transferase(Phosphotransferase) domain 1"/>
    <property type="match status" value="1"/>
</dbReference>
<keyword evidence="7 19" id="KW-0547">Nucleotide-binding</keyword>
<dbReference type="PANTHER" id="PTHR24416:SF356">
    <property type="entry name" value="RECEPTOR-TYPE TYROSINE-PROTEIN KINASE FLT3"/>
    <property type="match status" value="1"/>
</dbReference>
<evidence type="ECO:0000256" key="16">
    <source>
        <dbReference type="ARBA" id="ARBA00023319"/>
    </source>
</evidence>
<dbReference type="GO" id="GO:0019838">
    <property type="term" value="F:growth factor binding"/>
    <property type="evidence" value="ECO:0007669"/>
    <property type="project" value="TreeGrafter"/>
</dbReference>
<evidence type="ECO:0000313" key="25">
    <source>
        <dbReference type="RefSeq" id="XP_054830417.1"/>
    </source>
</evidence>
<keyword evidence="3" id="KW-0597">Phosphoprotein</keyword>
<evidence type="ECO:0000256" key="9">
    <source>
        <dbReference type="ARBA" id="ARBA00022840"/>
    </source>
</evidence>
<feature type="binding site" evidence="19">
    <location>
        <begin position="709"/>
        <end position="715"/>
    </location>
    <ligand>
        <name>ATP</name>
        <dbReference type="ChEBI" id="CHEBI:30616"/>
    </ligand>
</feature>
<dbReference type="InterPro" id="IPR008266">
    <property type="entry name" value="Tyr_kinase_AS"/>
</dbReference>
<dbReference type="FunFam" id="3.30.200.20:FF:000366">
    <property type="entry name" value="receptor-type tyrosine-protein kinase FLT3"/>
    <property type="match status" value="1"/>
</dbReference>
<dbReference type="GO" id="GO:0005886">
    <property type="term" value="C:plasma membrane"/>
    <property type="evidence" value="ECO:0007669"/>
    <property type="project" value="TreeGrafter"/>
</dbReference>
<feature type="active site" description="Proton acceptor" evidence="18">
    <location>
        <position position="840"/>
    </location>
</feature>
<dbReference type="InterPro" id="IPR020635">
    <property type="entry name" value="Tyr_kinase_cat_dom"/>
</dbReference>
<evidence type="ECO:0000256" key="3">
    <source>
        <dbReference type="ARBA" id="ARBA00022553"/>
    </source>
</evidence>
<keyword evidence="10 22" id="KW-1133">Transmembrane helix</keyword>
<feature type="binding site" evidence="19">
    <location>
        <begin position="634"/>
        <end position="641"/>
    </location>
    <ligand>
        <name>ATP</name>
        <dbReference type="ChEBI" id="CHEBI:30616"/>
    </ligand>
</feature>
<keyword evidence="20" id="KW-0460">Magnesium</keyword>
<dbReference type="GO" id="GO:0019221">
    <property type="term" value="P:cytokine-mediated signaling pathway"/>
    <property type="evidence" value="ECO:0007669"/>
    <property type="project" value="TreeGrafter"/>
</dbReference>
<keyword evidence="9 19" id="KW-0067">ATP-binding</keyword>
<keyword evidence="20" id="KW-0479">Metal-binding</keyword>
<dbReference type="GO" id="GO:0030183">
    <property type="term" value="P:B cell differentiation"/>
    <property type="evidence" value="ECO:0007669"/>
    <property type="project" value="TreeGrafter"/>
</dbReference>
<keyword evidence="8 25" id="KW-0418">Kinase</keyword>
<evidence type="ECO:0000256" key="5">
    <source>
        <dbReference type="ARBA" id="ARBA00022692"/>
    </source>
</evidence>
<dbReference type="InterPro" id="IPR036179">
    <property type="entry name" value="Ig-like_dom_sf"/>
</dbReference>
<dbReference type="InterPro" id="IPR011009">
    <property type="entry name" value="Kinase-like_dom_sf"/>
</dbReference>
<evidence type="ECO:0000256" key="6">
    <source>
        <dbReference type="ARBA" id="ARBA00022729"/>
    </source>
</evidence>
<evidence type="ECO:0000259" key="23">
    <source>
        <dbReference type="PROSITE" id="PS50011"/>
    </source>
</evidence>
<evidence type="ECO:0000256" key="22">
    <source>
        <dbReference type="SAM" id="Phobius"/>
    </source>
</evidence>
<dbReference type="PROSITE" id="PS00109">
    <property type="entry name" value="PROTEIN_KINASE_TYR"/>
    <property type="match status" value="1"/>
</dbReference>
<dbReference type="SUPFAM" id="SSF48726">
    <property type="entry name" value="Immunoglobulin"/>
    <property type="match status" value="1"/>
</dbReference>
<dbReference type="PROSITE" id="PS00240">
    <property type="entry name" value="RECEPTOR_TYR_KIN_III"/>
    <property type="match status" value="1"/>
</dbReference>
<dbReference type="GO" id="GO:0043235">
    <property type="term" value="C:receptor complex"/>
    <property type="evidence" value="ECO:0007669"/>
    <property type="project" value="TreeGrafter"/>
</dbReference>
<keyword evidence="14 25" id="KW-0675">Receptor</keyword>
<dbReference type="InterPro" id="IPR050122">
    <property type="entry name" value="RTK"/>
</dbReference>
<dbReference type="GO" id="GO:0007169">
    <property type="term" value="P:cell surface receptor protein tyrosine kinase signaling pathway"/>
    <property type="evidence" value="ECO:0007669"/>
    <property type="project" value="InterPro"/>
</dbReference>
<evidence type="ECO:0000256" key="18">
    <source>
        <dbReference type="PIRSR" id="PIRSR000615-1"/>
    </source>
</evidence>
<keyword evidence="24" id="KW-1185">Reference proteome</keyword>
<keyword evidence="12" id="KW-0829">Tyrosine-protein kinase</keyword>
<evidence type="ECO:0000256" key="10">
    <source>
        <dbReference type="ARBA" id="ARBA00022989"/>
    </source>
</evidence>
<dbReference type="PIRSF" id="PIRSF000615">
    <property type="entry name" value="TyrPK_CSF1-R"/>
    <property type="match status" value="1"/>
</dbReference>
<evidence type="ECO:0000256" key="21">
    <source>
        <dbReference type="PROSITE-ProRule" id="PRU10141"/>
    </source>
</evidence>
<evidence type="ECO:0000256" key="4">
    <source>
        <dbReference type="ARBA" id="ARBA00022679"/>
    </source>
</evidence>
<dbReference type="Gene3D" id="3.30.200.20">
    <property type="entry name" value="Phosphorylase Kinase, domain 1"/>
    <property type="match status" value="1"/>
</dbReference>
<dbReference type="InterPro" id="IPR013783">
    <property type="entry name" value="Ig-like_fold"/>
</dbReference>
<dbReference type="InterPro" id="IPR001824">
    <property type="entry name" value="Tyr_kinase_rcpt_3_CS"/>
</dbReference>
<evidence type="ECO:0000256" key="7">
    <source>
        <dbReference type="ARBA" id="ARBA00022741"/>
    </source>
</evidence>
<dbReference type="EC" id="2.7.10.1" evidence="2"/>
<dbReference type="GeneID" id="129326288"/>
<protein>
    <recommendedName>
        <fullName evidence="2">receptor protein-tyrosine kinase</fullName>
        <ecNumber evidence="2">2.7.10.1</ecNumber>
    </recommendedName>
</protein>
<comment type="subcellular location">
    <subcellularLocation>
        <location evidence="1">Membrane</location>
        <topology evidence="1">Single-pass type I membrane protein</topology>
    </subcellularLocation>
</comment>
<evidence type="ECO:0000313" key="24">
    <source>
        <dbReference type="Proteomes" id="UP001190640"/>
    </source>
</evidence>
<dbReference type="FunFam" id="1.10.510.10:FF:000426">
    <property type="entry name" value="Receptor-type tyrosine-protein kinase FLT3"/>
    <property type="match status" value="1"/>
</dbReference>
<dbReference type="RefSeq" id="XP_054830417.1">
    <property type="nucleotide sequence ID" value="XM_054974442.1"/>
</dbReference>
<gene>
    <name evidence="25" type="primary">FLT3</name>
</gene>
<dbReference type="AlphaFoldDB" id="A0AA97KV08"/>
<feature type="transmembrane region" description="Helical" evidence="22">
    <location>
        <begin position="558"/>
        <end position="579"/>
    </location>
</feature>
<comment type="catalytic activity">
    <reaction evidence="17">
        <text>L-tyrosyl-[protein] + ATP = O-phospho-L-tyrosyl-[protein] + ADP + H(+)</text>
        <dbReference type="Rhea" id="RHEA:10596"/>
        <dbReference type="Rhea" id="RHEA-COMP:10136"/>
        <dbReference type="Rhea" id="RHEA-COMP:20101"/>
        <dbReference type="ChEBI" id="CHEBI:15378"/>
        <dbReference type="ChEBI" id="CHEBI:30616"/>
        <dbReference type="ChEBI" id="CHEBI:46858"/>
        <dbReference type="ChEBI" id="CHEBI:61978"/>
        <dbReference type="ChEBI" id="CHEBI:456216"/>
        <dbReference type="EC" id="2.7.10.1"/>
    </reaction>
</comment>
<feature type="domain" description="Protein kinase" evidence="23">
    <location>
        <begin position="627"/>
        <end position="976"/>
    </location>
</feature>
<dbReference type="InterPro" id="IPR017441">
    <property type="entry name" value="Protein_kinase_ATP_BS"/>
</dbReference>
<dbReference type="CTD" id="2322"/>
<keyword evidence="6" id="KW-0732">Signal</keyword>
<accession>A0AA97KV08</accession>
<evidence type="ECO:0000256" key="11">
    <source>
        <dbReference type="ARBA" id="ARBA00023136"/>
    </source>
</evidence>
<dbReference type="GO" id="GO:0005524">
    <property type="term" value="F:ATP binding"/>
    <property type="evidence" value="ECO:0007669"/>
    <property type="project" value="UniProtKB-UniRule"/>
</dbReference>
<dbReference type="PROSITE" id="PS00107">
    <property type="entry name" value="PROTEIN_KINASE_ATP"/>
    <property type="match status" value="1"/>
</dbReference>
<keyword evidence="13" id="KW-1015">Disulfide bond</keyword>
<evidence type="ECO:0000256" key="15">
    <source>
        <dbReference type="ARBA" id="ARBA00023180"/>
    </source>
</evidence>
<dbReference type="Gene3D" id="2.60.40.10">
    <property type="entry name" value="Immunoglobulins"/>
    <property type="match status" value="3"/>
</dbReference>
<keyword evidence="4" id="KW-0808">Transferase</keyword>
<dbReference type="KEGG" id="emc:129326288"/>
<keyword evidence="11 22" id="KW-0472">Membrane</keyword>
<dbReference type="SUPFAM" id="SSF56112">
    <property type="entry name" value="Protein kinase-like (PK-like)"/>
    <property type="match status" value="1"/>
</dbReference>
<evidence type="ECO:0000256" key="13">
    <source>
        <dbReference type="ARBA" id="ARBA00023157"/>
    </source>
</evidence>
<keyword evidence="15" id="KW-0325">Glycoprotein</keyword>
<evidence type="ECO:0000256" key="20">
    <source>
        <dbReference type="PIRSR" id="PIRSR000615-3"/>
    </source>
</evidence>
<dbReference type="GO" id="GO:0004714">
    <property type="term" value="F:transmembrane receptor protein tyrosine kinase activity"/>
    <property type="evidence" value="ECO:0007669"/>
    <property type="project" value="UniProtKB-EC"/>
</dbReference>
<dbReference type="PANTHER" id="PTHR24416">
    <property type="entry name" value="TYROSINE-PROTEIN KINASE RECEPTOR"/>
    <property type="match status" value="1"/>
</dbReference>